<accession>A0A239ACH9</accession>
<dbReference type="Proteomes" id="UP000198310">
    <property type="component" value="Unassembled WGS sequence"/>
</dbReference>
<evidence type="ECO:0000313" key="1">
    <source>
        <dbReference type="EMBL" id="SNR92754.1"/>
    </source>
</evidence>
<organism evidence="1 2">
    <name type="scientific">Hymenobacter mucosus</name>
    <dbReference type="NCBI Taxonomy" id="1411120"/>
    <lineage>
        <taxon>Bacteria</taxon>
        <taxon>Pseudomonadati</taxon>
        <taxon>Bacteroidota</taxon>
        <taxon>Cytophagia</taxon>
        <taxon>Cytophagales</taxon>
        <taxon>Hymenobacteraceae</taxon>
        <taxon>Hymenobacter</taxon>
    </lineage>
</organism>
<evidence type="ECO:0000313" key="2">
    <source>
        <dbReference type="Proteomes" id="UP000198310"/>
    </source>
</evidence>
<name>A0A239ACH9_9BACT</name>
<protein>
    <submittedName>
        <fullName evidence="1">Uncharacterized protein</fullName>
    </submittedName>
</protein>
<sequence>MAFGDKQKKLLATGITLTARNNGITLLANAGFINLIALHD</sequence>
<dbReference type="EMBL" id="FZNS01000011">
    <property type="protein sequence ID" value="SNR92754.1"/>
    <property type="molecule type" value="Genomic_DNA"/>
</dbReference>
<proteinExistence type="predicted"/>
<gene>
    <name evidence="1" type="ORF">SAMN06269173_111119</name>
</gene>
<dbReference type="AlphaFoldDB" id="A0A239ACH9"/>
<reference evidence="2" key="1">
    <citation type="submission" date="2017-06" db="EMBL/GenBank/DDBJ databases">
        <authorList>
            <person name="Varghese N."/>
            <person name="Submissions S."/>
        </authorList>
    </citation>
    <scope>NUCLEOTIDE SEQUENCE [LARGE SCALE GENOMIC DNA]</scope>
    <source>
        <strain evidence="2">DSM 28041</strain>
    </source>
</reference>
<keyword evidence="2" id="KW-1185">Reference proteome</keyword>
<dbReference type="RefSeq" id="WP_262490739.1">
    <property type="nucleotide sequence ID" value="NZ_FZNS01000011.1"/>
</dbReference>